<dbReference type="GO" id="GO:0003677">
    <property type="term" value="F:DNA binding"/>
    <property type="evidence" value="ECO:0007669"/>
    <property type="project" value="UniProtKB-KW"/>
</dbReference>
<dbReference type="PROSITE" id="PS50110">
    <property type="entry name" value="RESPONSE_REGULATORY"/>
    <property type="match status" value="1"/>
</dbReference>
<dbReference type="InterPro" id="IPR001789">
    <property type="entry name" value="Sig_transdc_resp-reg_receiver"/>
</dbReference>
<accession>A0A6J7I3B3</accession>
<protein>
    <submittedName>
        <fullName evidence="3">Unannotated protein</fullName>
    </submittedName>
</protein>
<dbReference type="GO" id="GO:0000160">
    <property type="term" value="P:phosphorelay signal transduction system"/>
    <property type="evidence" value="ECO:0007669"/>
    <property type="project" value="InterPro"/>
</dbReference>
<dbReference type="Pfam" id="PF00072">
    <property type="entry name" value="Response_reg"/>
    <property type="match status" value="1"/>
</dbReference>
<dbReference type="InterPro" id="IPR036388">
    <property type="entry name" value="WH-like_DNA-bd_sf"/>
</dbReference>
<name>A0A6J7I3B3_9ZZZZ</name>
<feature type="domain" description="Response regulatory" evidence="2">
    <location>
        <begin position="2"/>
        <end position="130"/>
    </location>
</feature>
<evidence type="ECO:0000256" key="1">
    <source>
        <dbReference type="ARBA" id="ARBA00023125"/>
    </source>
</evidence>
<dbReference type="Gene3D" id="3.40.50.2300">
    <property type="match status" value="1"/>
</dbReference>
<dbReference type="InterPro" id="IPR011006">
    <property type="entry name" value="CheY-like_superfamily"/>
</dbReference>
<reference evidence="3" key="1">
    <citation type="submission" date="2020-05" db="EMBL/GenBank/DDBJ databases">
        <authorList>
            <person name="Chiriac C."/>
            <person name="Salcher M."/>
            <person name="Ghai R."/>
            <person name="Kavagutti S V."/>
        </authorList>
    </citation>
    <scope>NUCLEOTIDE SEQUENCE</scope>
</reference>
<sequence length="220" mass="23987">MKTLIISDNPFELAVLAQALIHLDVTVAGQASNPIDALNIFKTVNPDSVIIDIRFNENNAIKLCKEFREIDPLIGLVVITDSPDLRILGLTLSILPSGAQLVLKSSNNVIGLLCQAIELSIDAASTKSASMWIQGDNLYSHKLFASVLSGLTDIQIETLRHVGNGLSNSEISKVRFVTEKSVEQIVTKISQHFGVGSDPTKNQRVLLAGEYFKWIGAIRH</sequence>
<dbReference type="SUPFAM" id="SSF52172">
    <property type="entry name" value="CheY-like"/>
    <property type="match status" value="1"/>
</dbReference>
<dbReference type="InterPro" id="IPR000792">
    <property type="entry name" value="Tscrpt_reg_LuxR_C"/>
</dbReference>
<dbReference type="Gene3D" id="1.10.10.10">
    <property type="entry name" value="Winged helix-like DNA-binding domain superfamily/Winged helix DNA-binding domain"/>
    <property type="match status" value="1"/>
</dbReference>
<dbReference type="SMART" id="SM00421">
    <property type="entry name" value="HTH_LUXR"/>
    <property type="match status" value="1"/>
</dbReference>
<dbReference type="SUPFAM" id="SSF46894">
    <property type="entry name" value="C-terminal effector domain of the bipartite response regulators"/>
    <property type="match status" value="1"/>
</dbReference>
<dbReference type="InterPro" id="IPR016032">
    <property type="entry name" value="Sig_transdc_resp-reg_C-effctor"/>
</dbReference>
<proteinExistence type="predicted"/>
<dbReference type="EMBL" id="CAFBMZ010000035">
    <property type="protein sequence ID" value="CAB4925293.1"/>
    <property type="molecule type" value="Genomic_DNA"/>
</dbReference>
<keyword evidence="1" id="KW-0238">DNA-binding</keyword>
<dbReference type="AlphaFoldDB" id="A0A6J7I3B3"/>
<dbReference type="GO" id="GO:0006355">
    <property type="term" value="P:regulation of DNA-templated transcription"/>
    <property type="evidence" value="ECO:0007669"/>
    <property type="project" value="InterPro"/>
</dbReference>
<evidence type="ECO:0000313" key="3">
    <source>
        <dbReference type="EMBL" id="CAB4925293.1"/>
    </source>
</evidence>
<gene>
    <name evidence="3" type="ORF">UFOPK3684_00639</name>
</gene>
<organism evidence="3">
    <name type="scientific">freshwater metagenome</name>
    <dbReference type="NCBI Taxonomy" id="449393"/>
    <lineage>
        <taxon>unclassified sequences</taxon>
        <taxon>metagenomes</taxon>
        <taxon>ecological metagenomes</taxon>
    </lineage>
</organism>
<evidence type="ECO:0000259" key="2">
    <source>
        <dbReference type="PROSITE" id="PS50110"/>
    </source>
</evidence>